<reference evidence="2" key="1">
    <citation type="submission" date="2017-11" db="EMBL/GenBank/DDBJ databases">
        <authorList>
            <person name="Han C.G."/>
        </authorList>
    </citation>
    <scope>NUCLEOTIDE SEQUENCE [LARGE SCALE GENOMIC DNA]</scope>
</reference>
<dbReference type="Proteomes" id="UP000241131">
    <property type="component" value="Segment"/>
</dbReference>
<proteinExistence type="predicted"/>
<name>A0A2H5BLK6_9CAUD</name>
<gene>
    <name evidence="1" type="ORF">SEA_ATTOOMI_32</name>
</gene>
<accession>A0A2H5BLK6</accession>
<organism evidence="1 2">
    <name type="scientific">Streptomyces phage Attoomi</name>
    <dbReference type="NCBI Taxonomy" id="2059881"/>
    <lineage>
        <taxon>Viruses</taxon>
        <taxon>Duplodnaviria</taxon>
        <taxon>Heunggongvirae</taxon>
        <taxon>Uroviricota</taxon>
        <taxon>Caudoviricetes</taxon>
        <taxon>Attoomivirus</taxon>
        <taxon>Attoomivirus attoomi</taxon>
    </lineage>
</organism>
<protein>
    <submittedName>
        <fullName evidence="1">Holliday junction resolvase</fullName>
    </submittedName>
</protein>
<sequence>MSNPNKSKGTAWERAVRHFLNEALGKYVPGWRDLPYPWVDPHDPDNVTRPAQQGVKDVGDLHARPFVLECKAERSITLAEYVRQANREAAHAGFPYGVAVVKAPRRSTADGYVVMDLATFARVLDTLRSAGRHPL</sequence>
<dbReference type="EMBL" id="MG593801">
    <property type="protein sequence ID" value="AUG87164.1"/>
    <property type="molecule type" value="Genomic_DNA"/>
</dbReference>
<evidence type="ECO:0000313" key="1">
    <source>
        <dbReference type="EMBL" id="AUG87164.1"/>
    </source>
</evidence>
<keyword evidence="2" id="KW-1185">Reference proteome</keyword>
<evidence type="ECO:0000313" key="2">
    <source>
        <dbReference type="Proteomes" id="UP000241131"/>
    </source>
</evidence>